<comment type="caution">
    <text evidence="5">The sequence shown here is derived from an EMBL/GenBank/DDBJ whole genome shotgun (WGS) entry which is preliminary data.</text>
</comment>
<evidence type="ECO:0000256" key="3">
    <source>
        <dbReference type="ARBA" id="ARBA00023242"/>
    </source>
</evidence>
<dbReference type="Pfam" id="PF11955">
    <property type="entry name" value="PORR"/>
    <property type="match status" value="1"/>
</dbReference>
<dbReference type="OrthoDB" id="1676166at2759"/>
<name>A0A9J5XN08_SOLCO</name>
<evidence type="ECO:0000256" key="2">
    <source>
        <dbReference type="ARBA" id="ARBA00022763"/>
    </source>
</evidence>
<dbReference type="GO" id="GO:0006974">
    <property type="term" value="P:DNA damage response"/>
    <property type="evidence" value="ECO:0007669"/>
    <property type="project" value="UniProtKB-KW"/>
</dbReference>
<keyword evidence="2" id="KW-0227">DNA damage</keyword>
<dbReference type="GO" id="GO:0003723">
    <property type="term" value="F:RNA binding"/>
    <property type="evidence" value="ECO:0007669"/>
    <property type="project" value="InterPro"/>
</dbReference>
<proteinExistence type="predicted"/>
<dbReference type="PROSITE" id="PS50815">
    <property type="entry name" value="HORMA"/>
    <property type="match status" value="1"/>
</dbReference>
<evidence type="ECO:0000313" key="5">
    <source>
        <dbReference type="EMBL" id="KAG5588716.1"/>
    </source>
</evidence>
<dbReference type="SUPFAM" id="SSF56019">
    <property type="entry name" value="The spindle assembly checkpoint protein mad2"/>
    <property type="match status" value="1"/>
</dbReference>
<accession>A0A9J5XN08</accession>
<dbReference type="InterPro" id="IPR003511">
    <property type="entry name" value="HORMA_dom"/>
</dbReference>
<dbReference type="Pfam" id="PF02301">
    <property type="entry name" value="HORMA"/>
    <property type="match status" value="1"/>
</dbReference>
<dbReference type="PANTHER" id="PTHR31476">
    <property type="entry name" value="PROTEIN WHAT'S THIS FACTOR 1 HOMOLOG, CHLOROPLASTIC"/>
    <property type="match status" value="1"/>
</dbReference>
<dbReference type="Gene3D" id="3.30.900.10">
    <property type="entry name" value="HORMA domain"/>
    <property type="match status" value="1"/>
</dbReference>
<evidence type="ECO:0000313" key="6">
    <source>
        <dbReference type="Proteomes" id="UP000824120"/>
    </source>
</evidence>
<gene>
    <name evidence="5" type="ORF">H5410_049150</name>
</gene>
<dbReference type="GO" id="GO:0005634">
    <property type="term" value="C:nucleus"/>
    <property type="evidence" value="ECO:0007669"/>
    <property type="project" value="UniProtKB-SubCell"/>
</dbReference>
<comment type="subcellular location">
    <subcellularLocation>
        <location evidence="1">Nucleus</location>
    </subcellularLocation>
</comment>
<sequence>MIIIKGKVEPEKQISHFHSFYCSAALHTVLCINVMVFSLIESRKWFTVNGRQRLCHPLPSLGVGHMWVQIMFKTSGGRRPKKKMYYRVNDLDRVMELQKKPSLILRLKSIIQSQRKQCVLLRDLEKEVGFVQKWNFMGIIEKYPTIFRVTGGNGTPPMVMLTEKADKIALEEDEARAQMEPILVKNLRKLLMLSVDCTLPLETIQLIENDLGLPNDFRQSLIPKYPQFFSVKDVNGRTSLQLENWDSFLAVTAREERLACEGVLTSKEKVRVLKDGNYFGPFAFQMHYPAGFRPNMNYLKEVQKWQKMEFPSPYLNAKRFELADPKAQKRVVAVLHELLSLTMEKRLTSAQIDAFHSELRLPARLLLCLIKQHNYIVAETIGLEERVMDRNRSPQGETAQILVEFLEVAITSVVFLKGVYPSGAFERRRYMNVVVQRARHPELQQYIHSSVNGLLPFIQKGLVERVAVIFSDSNNVPIERFVFKINVNQSYGSKLEEADLEFSLKSFLIKLPLSQSLMKVLPPDCRWEITAYFRSLPQSGTSKDAEIWVPTDTQQWQQAPLITPIKSMSSEPLGVQLYLEHPSLSEPKA</sequence>
<dbReference type="Proteomes" id="UP000824120">
    <property type="component" value="Chromosome 9"/>
</dbReference>
<dbReference type="InterPro" id="IPR036570">
    <property type="entry name" value="HORMA_dom_sf"/>
</dbReference>
<dbReference type="InterPro" id="IPR045040">
    <property type="entry name" value="PORR_fam"/>
</dbReference>
<dbReference type="InterPro" id="IPR021099">
    <property type="entry name" value="PORR_domain"/>
</dbReference>
<dbReference type="EMBL" id="JACXVP010000009">
    <property type="protein sequence ID" value="KAG5588716.1"/>
    <property type="molecule type" value="Genomic_DNA"/>
</dbReference>
<evidence type="ECO:0000259" key="4">
    <source>
        <dbReference type="PROSITE" id="PS50815"/>
    </source>
</evidence>
<keyword evidence="6" id="KW-1185">Reference proteome</keyword>
<dbReference type="PANTHER" id="PTHR31476:SF11">
    <property type="entry name" value="UBIQUITIN CARBOXYL-TERMINAL HYDROLASE FAMILY PROTEIN"/>
    <property type="match status" value="1"/>
</dbReference>
<keyword evidence="3" id="KW-0539">Nucleus</keyword>
<evidence type="ECO:0000256" key="1">
    <source>
        <dbReference type="ARBA" id="ARBA00004123"/>
    </source>
</evidence>
<organism evidence="5 6">
    <name type="scientific">Solanum commersonii</name>
    <name type="common">Commerson's wild potato</name>
    <name type="synonym">Commerson's nightshade</name>
    <dbReference type="NCBI Taxonomy" id="4109"/>
    <lineage>
        <taxon>Eukaryota</taxon>
        <taxon>Viridiplantae</taxon>
        <taxon>Streptophyta</taxon>
        <taxon>Embryophyta</taxon>
        <taxon>Tracheophyta</taxon>
        <taxon>Spermatophyta</taxon>
        <taxon>Magnoliopsida</taxon>
        <taxon>eudicotyledons</taxon>
        <taxon>Gunneridae</taxon>
        <taxon>Pentapetalae</taxon>
        <taxon>asterids</taxon>
        <taxon>lamiids</taxon>
        <taxon>Solanales</taxon>
        <taxon>Solanaceae</taxon>
        <taxon>Solanoideae</taxon>
        <taxon>Solaneae</taxon>
        <taxon>Solanum</taxon>
    </lineage>
</organism>
<reference evidence="5 6" key="1">
    <citation type="submission" date="2020-09" db="EMBL/GenBank/DDBJ databases">
        <title>De no assembly of potato wild relative species, Solanum commersonii.</title>
        <authorList>
            <person name="Cho K."/>
        </authorList>
    </citation>
    <scope>NUCLEOTIDE SEQUENCE [LARGE SCALE GENOMIC DNA]</scope>
    <source>
        <strain evidence="5">LZ3.2</strain>
        <tissue evidence="5">Leaf</tissue>
    </source>
</reference>
<dbReference type="AlphaFoldDB" id="A0A9J5XN08"/>
<feature type="domain" description="HORMA" evidence="4">
    <location>
        <begin position="396"/>
        <end position="579"/>
    </location>
</feature>
<dbReference type="FunFam" id="3.30.900.10:FF:000003">
    <property type="entry name" value="Mitotic spindle assembly checkpoint protein MAD2B"/>
    <property type="match status" value="1"/>
</dbReference>
<protein>
    <recommendedName>
        <fullName evidence="4">HORMA domain-containing protein</fullName>
    </recommendedName>
</protein>